<protein>
    <submittedName>
        <fullName evidence="3">Chalcone isomerase family protein</fullName>
    </submittedName>
</protein>
<dbReference type="InterPro" id="IPR016087">
    <property type="entry name" value="Chalcone_isomerase"/>
</dbReference>
<dbReference type="GO" id="GO:0016853">
    <property type="term" value="F:isomerase activity"/>
    <property type="evidence" value="ECO:0007669"/>
    <property type="project" value="UniProtKB-KW"/>
</dbReference>
<dbReference type="RefSeq" id="WP_173124005.1">
    <property type="nucleotide sequence ID" value="NZ_JABRWJ010000004.1"/>
</dbReference>
<evidence type="ECO:0000313" key="3">
    <source>
        <dbReference type="EMBL" id="NRF68399.1"/>
    </source>
</evidence>
<accession>A0ABX2EIF7</accession>
<dbReference type="Proteomes" id="UP000737171">
    <property type="component" value="Unassembled WGS sequence"/>
</dbReference>
<dbReference type="InterPro" id="IPR016088">
    <property type="entry name" value="Chalcone_isomerase_3-sand"/>
</dbReference>
<feature type="signal peptide" evidence="1">
    <location>
        <begin position="1"/>
        <end position="19"/>
    </location>
</feature>
<feature type="domain" description="Chalcone isomerase" evidence="2">
    <location>
        <begin position="23"/>
        <end position="190"/>
    </location>
</feature>
<keyword evidence="3" id="KW-0413">Isomerase</keyword>
<evidence type="ECO:0000259" key="2">
    <source>
        <dbReference type="Pfam" id="PF16036"/>
    </source>
</evidence>
<feature type="chain" id="PRO_5045422030" evidence="1">
    <location>
        <begin position="20"/>
        <end position="193"/>
    </location>
</feature>
<dbReference type="EMBL" id="JABRWJ010000004">
    <property type="protein sequence ID" value="NRF68399.1"/>
    <property type="molecule type" value="Genomic_DNA"/>
</dbReference>
<keyword evidence="4" id="KW-1185">Reference proteome</keyword>
<sequence>MRRLLSITTLVLACSAAAAAPQTQVGGVRFAPDLQLAGQALSLNGAGLRAHPMLKGFAAALYLGQRTSDPRHVVAQPGPKRLQIRMLLDVPAEEFVKAFHKGVQRNTPAPEQPNLTERMARFDGLLRPLGKVRKGDLVNLDFVPGQGLLFSHNGKLLGPAIPGEDLYGALLRIFVGERPVDPQLKAGLLGTAA</sequence>
<comment type="caution">
    <text evidence="3">The sequence shown here is derived from an EMBL/GenBank/DDBJ whole genome shotgun (WGS) entry which is preliminary data.</text>
</comment>
<evidence type="ECO:0000313" key="4">
    <source>
        <dbReference type="Proteomes" id="UP000737171"/>
    </source>
</evidence>
<name>A0ABX2EIF7_9BURK</name>
<dbReference type="Gene3D" id="3.50.70.10">
    <property type="match status" value="1"/>
</dbReference>
<gene>
    <name evidence="3" type="ORF">HLB44_15500</name>
</gene>
<proteinExistence type="predicted"/>
<keyword evidence="1" id="KW-0732">Signal</keyword>
<dbReference type="InterPro" id="IPR036298">
    <property type="entry name" value="Chalcone_isomerase_sf"/>
</dbReference>
<organism evidence="3 4">
    <name type="scientific">Pseudaquabacterium terrae</name>
    <dbReference type="NCBI Taxonomy" id="2732868"/>
    <lineage>
        <taxon>Bacteria</taxon>
        <taxon>Pseudomonadati</taxon>
        <taxon>Pseudomonadota</taxon>
        <taxon>Betaproteobacteria</taxon>
        <taxon>Burkholderiales</taxon>
        <taxon>Sphaerotilaceae</taxon>
        <taxon>Pseudaquabacterium</taxon>
    </lineage>
</organism>
<reference evidence="3 4" key="1">
    <citation type="submission" date="2020-05" db="EMBL/GenBank/DDBJ databases">
        <title>Aquincola sp. isolate from soil.</title>
        <authorList>
            <person name="Han J."/>
            <person name="Kim D.-U."/>
        </authorList>
    </citation>
    <scope>NUCLEOTIDE SEQUENCE [LARGE SCALE GENOMIC DNA]</scope>
    <source>
        <strain evidence="3 4">S2</strain>
    </source>
</reference>
<dbReference type="Pfam" id="PF16036">
    <property type="entry name" value="Chalcone_3"/>
    <property type="match status" value="1"/>
</dbReference>
<evidence type="ECO:0000256" key="1">
    <source>
        <dbReference type="SAM" id="SignalP"/>
    </source>
</evidence>
<dbReference type="SUPFAM" id="SSF54626">
    <property type="entry name" value="Chalcone isomerase"/>
    <property type="match status" value="1"/>
</dbReference>